<keyword evidence="2" id="KW-1185">Reference proteome</keyword>
<dbReference type="EMBL" id="BIMW01000082">
    <property type="protein sequence ID" value="GCE93931.1"/>
    <property type="molecule type" value="Genomic_DNA"/>
</dbReference>
<evidence type="ECO:0000313" key="1">
    <source>
        <dbReference type="EMBL" id="GCE93931.1"/>
    </source>
</evidence>
<name>A0A5M3T7U1_LIMPL</name>
<sequence>MVETLITSGIINPRQWPLARVWLEVATYLGVPPRQIDRLEFWAHQIWVKLIGMRATLVSFRVLPLWVEQGLAAIKQTSDRDRLDLLGEIFSTEISRYSKRYNAQDIENWRSAWAEQSQKLKQQELIKIQEEENLKPLREHQQACQQWLEGWRVILKHCQSLESLDNLVPEIERQMQEFSDLEEAATAMEIWSDRRQEVAQITGGIT</sequence>
<proteinExistence type="predicted"/>
<gene>
    <name evidence="1" type="ORF">NIES46_19830</name>
</gene>
<dbReference type="Proteomes" id="UP000326169">
    <property type="component" value="Unassembled WGS sequence"/>
</dbReference>
<protein>
    <submittedName>
        <fullName evidence="1">Uncharacterized protein</fullName>
    </submittedName>
</protein>
<accession>A0A5M3T7U1</accession>
<dbReference type="GeneID" id="301682837"/>
<organism evidence="1 2">
    <name type="scientific">Limnospira platensis NIES-46</name>
    <dbReference type="NCBI Taxonomy" id="1236695"/>
    <lineage>
        <taxon>Bacteria</taxon>
        <taxon>Bacillati</taxon>
        <taxon>Cyanobacteriota</taxon>
        <taxon>Cyanophyceae</taxon>
        <taxon>Oscillatoriophycideae</taxon>
        <taxon>Oscillatoriales</taxon>
        <taxon>Sirenicapillariaceae</taxon>
        <taxon>Limnospira</taxon>
    </lineage>
</organism>
<evidence type="ECO:0000313" key="2">
    <source>
        <dbReference type="Proteomes" id="UP000326169"/>
    </source>
</evidence>
<comment type="caution">
    <text evidence="1">The sequence shown here is derived from an EMBL/GenBank/DDBJ whole genome shotgun (WGS) entry which is preliminary data.</text>
</comment>
<reference evidence="1 2" key="1">
    <citation type="journal article" date="2019" name="J Genomics">
        <title>The Draft Genome of a Hydrogen-producing Cyanobacterium, Arthrospira platensis NIES-46.</title>
        <authorList>
            <person name="Suzuki S."/>
            <person name="Yamaguchi H."/>
            <person name="Kawachi M."/>
        </authorList>
    </citation>
    <scope>NUCLEOTIDE SEQUENCE [LARGE SCALE GENOMIC DNA]</scope>
    <source>
        <strain evidence="1 2">NIES-46</strain>
    </source>
</reference>
<dbReference type="RefSeq" id="WP_006619530.1">
    <property type="nucleotide sequence ID" value="NZ_BIMW01000082.1"/>
</dbReference>